<dbReference type="EMBL" id="DSGB01000006">
    <property type="protein sequence ID" value="HER97091.1"/>
    <property type="molecule type" value="Genomic_DNA"/>
</dbReference>
<evidence type="ECO:0000259" key="5">
    <source>
        <dbReference type="Pfam" id="PF02826"/>
    </source>
</evidence>
<gene>
    <name evidence="7" type="ORF">ENO59_11405</name>
</gene>
<dbReference type="PROSITE" id="PS00065">
    <property type="entry name" value="D_2_HYDROXYACID_DH_1"/>
    <property type="match status" value="1"/>
</dbReference>
<evidence type="ECO:0000256" key="4">
    <source>
        <dbReference type="ARBA" id="ARBA00023096"/>
    </source>
</evidence>
<keyword evidence="4" id="KW-0664">Pyridoxine biosynthesis</keyword>
<protein>
    <submittedName>
        <fullName evidence="7">4-phosphoerythronate dehydrogenase</fullName>
    </submittedName>
</protein>
<dbReference type="PANTHER" id="PTHR42938">
    <property type="entry name" value="FORMATE DEHYDROGENASE 1"/>
    <property type="match status" value="1"/>
</dbReference>
<dbReference type="HAMAP" id="MF_01825">
    <property type="entry name" value="PdxB"/>
    <property type="match status" value="1"/>
</dbReference>
<sequence length="399" mass="43974">MHLLPGIPRPLRILADENIPFVAEVFKGFGVVRPLPASQITPEAVRNCDVLLVRSVTRVDAALLDGSRVQFVGSATGGIDHVDLEYLRQRGIAFAYAPGSNADSVVEYVLAALFELAVRRGISLRGRVAGIVGCGHIGGRLARRLPAFGLEVLCCDPPLAEQRGFADFVSLERLLQEADVITLHVPLTQTGPYPTYHLIDAAALAHMRAAAWLLNTARGAVVDSQALLTARRQGRPAAVVLDVWENEPAPDPELIAYVDLATPHIAGHSFEGKLQGTLMLAEALAHQLELQLELNSWAFLQEDAQTCWELIPPDPGLSETEWLANLVRQMYDIAADDARFRTLMHQASTTQRAERFLLLRRNYPRRRSFSRYRIERARVPEALREAVAQGLGVQLIDAQ</sequence>
<dbReference type="CDD" id="cd12158">
    <property type="entry name" value="ErythrP_dh"/>
    <property type="match status" value="1"/>
</dbReference>
<dbReference type="GO" id="GO:0036001">
    <property type="term" value="P:'de novo' pyridoxal 5'-phosphate biosynthetic process"/>
    <property type="evidence" value="ECO:0007669"/>
    <property type="project" value="TreeGrafter"/>
</dbReference>
<dbReference type="GO" id="GO:0051287">
    <property type="term" value="F:NAD binding"/>
    <property type="evidence" value="ECO:0007669"/>
    <property type="project" value="InterPro"/>
</dbReference>
<evidence type="ECO:0000256" key="2">
    <source>
        <dbReference type="ARBA" id="ARBA00023002"/>
    </source>
</evidence>
<dbReference type="GO" id="GO:0033711">
    <property type="term" value="F:4-phosphoerythronate dehydrogenase activity"/>
    <property type="evidence" value="ECO:0007669"/>
    <property type="project" value="InterPro"/>
</dbReference>
<dbReference type="InterPro" id="IPR024531">
    <property type="entry name" value="Erythronate-4-P_DHase_dimer"/>
</dbReference>
<dbReference type="AlphaFoldDB" id="A0A7V2B2G9"/>
<dbReference type="Pfam" id="PF02826">
    <property type="entry name" value="2-Hacid_dh_C"/>
    <property type="match status" value="1"/>
</dbReference>
<dbReference type="SUPFAM" id="SSF51735">
    <property type="entry name" value="NAD(P)-binding Rossmann-fold domains"/>
    <property type="match status" value="1"/>
</dbReference>
<dbReference type="InterPro" id="IPR029752">
    <property type="entry name" value="D-isomer_DH_CS1"/>
</dbReference>
<dbReference type="GO" id="GO:0046983">
    <property type="term" value="F:protein dimerization activity"/>
    <property type="evidence" value="ECO:0007669"/>
    <property type="project" value="InterPro"/>
</dbReference>
<dbReference type="InterPro" id="IPR036291">
    <property type="entry name" value="NAD(P)-bd_dom_sf"/>
</dbReference>
<reference evidence="7" key="1">
    <citation type="journal article" date="2020" name="mSystems">
        <title>Genome- and Community-Level Interaction Insights into Carbon Utilization and Element Cycling Functions of Hydrothermarchaeota in Hydrothermal Sediment.</title>
        <authorList>
            <person name="Zhou Z."/>
            <person name="Liu Y."/>
            <person name="Xu W."/>
            <person name="Pan J."/>
            <person name="Luo Z.H."/>
            <person name="Li M."/>
        </authorList>
    </citation>
    <scope>NUCLEOTIDE SEQUENCE [LARGE SCALE GENOMIC DNA]</scope>
    <source>
        <strain evidence="7">SpSt-143</strain>
    </source>
</reference>
<accession>A0A7V2B2G9</accession>
<dbReference type="Gene3D" id="3.40.50.720">
    <property type="entry name" value="NAD(P)-binding Rossmann-like Domain"/>
    <property type="match status" value="2"/>
</dbReference>
<dbReference type="GO" id="GO:0005829">
    <property type="term" value="C:cytosol"/>
    <property type="evidence" value="ECO:0007669"/>
    <property type="project" value="TreeGrafter"/>
</dbReference>
<evidence type="ECO:0000259" key="6">
    <source>
        <dbReference type="Pfam" id="PF11890"/>
    </source>
</evidence>
<dbReference type="PANTHER" id="PTHR42938:SF9">
    <property type="entry name" value="FORMATE DEHYDROGENASE 1"/>
    <property type="match status" value="1"/>
</dbReference>
<comment type="caution">
    <text evidence="7">The sequence shown here is derived from an EMBL/GenBank/DDBJ whole genome shotgun (WGS) entry which is preliminary data.</text>
</comment>
<dbReference type="SUPFAM" id="SSF52283">
    <property type="entry name" value="Formate/glycerate dehydrogenase catalytic domain-like"/>
    <property type="match status" value="1"/>
</dbReference>
<dbReference type="InterPro" id="IPR006140">
    <property type="entry name" value="D-isomer_DH_NAD-bd"/>
</dbReference>
<evidence type="ECO:0000256" key="1">
    <source>
        <dbReference type="ARBA" id="ARBA00022490"/>
    </source>
</evidence>
<dbReference type="UniPathway" id="UPA00244">
    <property type="reaction ID" value="UER00310"/>
</dbReference>
<dbReference type="InterPro" id="IPR038251">
    <property type="entry name" value="PdxB_dimer_sf"/>
</dbReference>
<proteinExistence type="inferred from homology"/>
<feature type="domain" description="D-isomer specific 2-hydroxyacid dehydrogenase NAD-binding" evidence="5">
    <location>
        <begin position="119"/>
        <end position="266"/>
    </location>
</feature>
<evidence type="ECO:0000256" key="3">
    <source>
        <dbReference type="ARBA" id="ARBA00023027"/>
    </source>
</evidence>
<dbReference type="Gene3D" id="3.30.1370.170">
    <property type="match status" value="1"/>
</dbReference>
<dbReference type="Pfam" id="PF11890">
    <property type="entry name" value="DUF3410"/>
    <property type="match status" value="1"/>
</dbReference>
<keyword evidence="2" id="KW-0560">Oxidoreductase</keyword>
<keyword evidence="3" id="KW-0520">NAD</keyword>
<dbReference type="GO" id="GO:0008615">
    <property type="term" value="P:pyridoxine biosynthetic process"/>
    <property type="evidence" value="ECO:0007669"/>
    <property type="project" value="UniProtKB-KW"/>
</dbReference>
<name>A0A7V2B2G9_RHOMR</name>
<evidence type="ECO:0000313" key="7">
    <source>
        <dbReference type="EMBL" id="HER97091.1"/>
    </source>
</evidence>
<feature type="domain" description="Erythronate-4-phosphate dehydrogenase dimerisation" evidence="6">
    <location>
        <begin position="320"/>
        <end position="377"/>
    </location>
</feature>
<organism evidence="7">
    <name type="scientific">Rhodothermus marinus</name>
    <name type="common">Rhodothermus obamensis</name>
    <dbReference type="NCBI Taxonomy" id="29549"/>
    <lineage>
        <taxon>Bacteria</taxon>
        <taxon>Pseudomonadati</taxon>
        <taxon>Rhodothermota</taxon>
        <taxon>Rhodothermia</taxon>
        <taxon>Rhodothermales</taxon>
        <taxon>Rhodothermaceae</taxon>
        <taxon>Rhodothermus</taxon>
    </lineage>
</organism>
<dbReference type="InterPro" id="IPR020921">
    <property type="entry name" value="Erythronate-4-P_DHase"/>
</dbReference>
<keyword evidence="1" id="KW-0963">Cytoplasm</keyword>